<feature type="transmembrane region" description="Helical" evidence="2">
    <location>
        <begin position="6"/>
        <end position="37"/>
    </location>
</feature>
<gene>
    <name evidence="3" type="ORF">PQU96_13575</name>
</gene>
<dbReference type="RefSeq" id="WP_272772940.1">
    <property type="nucleotide sequence ID" value="NZ_JAQQLE010000013.1"/>
</dbReference>
<evidence type="ECO:0000313" key="4">
    <source>
        <dbReference type="Proteomes" id="UP001222030"/>
    </source>
</evidence>
<dbReference type="EMBL" id="JAQQLE010000013">
    <property type="protein sequence ID" value="MDC7715142.1"/>
    <property type="molecule type" value="Genomic_DNA"/>
</dbReference>
<feature type="region of interest" description="Disordered" evidence="1">
    <location>
        <begin position="62"/>
        <end position="93"/>
    </location>
</feature>
<protein>
    <submittedName>
        <fullName evidence="3">Uncharacterized protein</fullName>
    </submittedName>
</protein>
<keyword evidence="2" id="KW-0812">Transmembrane</keyword>
<keyword evidence="2" id="KW-0472">Membrane</keyword>
<keyword evidence="2" id="KW-1133">Transmembrane helix</keyword>
<accession>A0ABT5IRJ1</accession>
<sequence>MFKVFGVAVSILIFVAMYAVTNDNLIALLAALCFLALEHWQRKTKEFYRRSADDKPFVSRALPNVARKPQQDQQSEFTGGSKEGAQAGGDYRSTPSYRKLLTACGGDRRTVERLIDYEIKQDPRLTRSAATVSALDRLYVDRRHFT</sequence>
<name>A0ABT5IRJ1_9NEIS</name>
<dbReference type="Proteomes" id="UP001222030">
    <property type="component" value="Unassembled WGS sequence"/>
</dbReference>
<proteinExistence type="predicted"/>
<reference evidence="3 4" key="1">
    <citation type="submission" date="2023-01" db="EMBL/GenBank/DDBJ databases">
        <title>Novel species of the genus Vogesella isolated from rivers.</title>
        <authorList>
            <person name="Lu H."/>
        </authorList>
    </citation>
    <scope>NUCLEOTIDE SEQUENCE [LARGE SCALE GENOMIC DNA]</scope>
    <source>
        <strain evidence="3 4">LYT5W</strain>
    </source>
</reference>
<keyword evidence="4" id="KW-1185">Reference proteome</keyword>
<evidence type="ECO:0000313" key="3">
    <source>
        <dbReference type="EMBL" id="MDC7715142.1"/>
    </source>
</evidence>
<evidence type="ECO:0000256" key="2">
    <source>
        <dbReference type="SAM" id="Phobius"/>
    </source>
</evidence>
<comment type="caution">
    <text evidence="3">The sequence shown here is derived from an EMBL/GenBank/DDBJ whole genome shotgun (WGS) entry which is preliminary data.</text>
</comment>
<organism evidence="3 4">
    <name type="scientific">Vogesella margarita</name>
    <dbReference type="NCBI Taxonomy" id="2984199"/>
    <lineage>
        <taxon>Bacteria</taxon>
        <taxon>Pseudomonadati</taxon>
        <taxon>Pseudomonadota</taxon>
        <taxon>Betaproteobacteria</taxon>
        <taxon>Neisseriales</taxon>
        <taxon>Chromobacteriaceae</taxon>
        <taxon>Vogesella</taxon>
    </lineage>
</organism>
<evidence type="ECO:0000256" key="1">
    <source>
        <dbReference type="SAM" id="MobiDB-lite"/>
    </source>
</evidence>